<keyword evidence="3" id="KW-1185">Reference proteome</keyword>
<feature type="region of interest" description="Disordered" evidence="1">
    <location>
        <begin position="169"/>
        <end position="192"/>
    </location>
</feature>
<dbReference type="AlphaFoldDB" id="A0A3F3PIM7"/>
<name>A0A3F3PIM7_9EURO</name>
<dbReference type="EMBL" id="KZ852115">
    <property type="protein sequence ID" value="RDH26814.1"/>
    <property type="molecule type" value="Genomic_DNA"/>
</dbReference>
<gene>
    <name evidence="2" type="ORF">BDQ94DRAFT_164164</name>
</gene>
<proteinExistence type="predicted"/>
<evidence type="ECO:0000256" key="1">
    <source>
        <dbReference type="SAM" id="MobiDB-lite"/>
    </source>
</evidence>
<evidence type="ECO:0000313" key="3">
    <source>
        <dbReference type="Proteomes" id="UP000253729"/>
    </source>
</evidence>
<reference evidence="2 3" key="1">
    <citation type="submission" date="2018-07" db="EMBL/GenBank/DDBJ databases">
        <title>The genomes of Aspergillus section Nigri reveals drivers in fungal speciation.</title>
        <authorList>
            <consortium name="DOE Joint Genome Institute"/>
            <person name="Vesth T.C."/>
            <person name="Nybo J."/>
            <person name="Theobald S."/>
            <person name="Brandl J."/>
            <person name="Frisvad J.C."/>
            <person name="Nielsen K.F."/>
            <person name="Lyhne E.K."/>
            <person name="Kogle M.E."/>
            <person name="Kuo A."/>
            <person name="Riley R."/>
            <person name="Clum A."/>
            <person name="Nolan M."/>
            <person name="Lipzen A."/>
            <person name="Salamov A."/>
            <person name="Henrissat B."/>
            <person name="Wiebenga A."/>
            <person name="De vries R.P."/>
            <person name="Grigoriev I.V."/>
            <person name="Mortensen U.H."/>
            <person name="Andersen M.R."/>
            <person name="Baker S.E."/>
        </authorList>
    </citation>
    <scope>NUCLEOTIDE SEQUENCE [LARGE SCALE GENOMIC DNA]</scope>
    <source>
        <strain evidence="2 3">CBS 139.54b</strain>
    </source>
</reference>
<organism evidence="2 3">
    <name type="scientific">Aspergillus welwitschiae</name>
    <dbReference type="NCBI Taxonomy" id="1341132"/>
    <lineage>
        <taxon>Eukaryota</taxon>
        <taxon>Fungi</taxon>
        <taxon>Dikarya</taxon>
        <taxon>Ascomycota</taxon>
        <taxon>Pezizomycotina</taxon>
        <taxon>Eurotiomycetes</taxon>
        <taxon>Eurotiomycetidae</taxon>
        <taxon>Eurotiales</taxon>
        <taxon>Aspergillaceae</taxon>
        <taxon>Aspergillus</taxon>
        <taxon>Aspergillus subgen. Circumdati</taxon>
    </lineage>
</organism>
<protein>
    <submittedName>
        <fullName evidence="2">Uncharacterized protein</fullName>
    </submittedName>
</protein>
<dbReference type="RefSeq" id="XP_026619836.1">
    <property type="nucleotide sequence ID" value="XM_026769926.1"/>
</dbReference>
<sequence length="192" mass="21572">MGTMYQDTVDQDTTLRSTMGEGFIEAKLISREYCLSHWVITFSQSGQCINADLSKDVIRYSRSPLPEVISFIGFRIKDAKPPINRLLEDLWLPFTERPSEFCDCVQWVWGVIYNYSGLDYIETVSTTGISRNDLVEELVRRQSNALNGIELGLALSELACIENDGSQEIRSNDRSGSHPGANHGDTEINDGK</sequence>
<dbReference type="GeneID" id="38138282"/>
<dbReference type="Proteomes" id="UP000253729">
    <property type="component" value="Unassembled WGS sequence"/>
</dbReference>
<evidence type="ECO:0000313" key="2">
    <source>
        <dbReference type="EMBL" id="RDH26814.1"/>
    </source>
</evidence>
<accession>A0A3F3PIM7</accession>